<reference evidence="1 2" key="1">
    <citation type="submission" date="2021-01" db="EMBL/GenBank/DDBJ databases">
        <title>Whole genome shotgun sequence of Cellulomonas oligotrophica NBRC 109435.</title>
        <authorList>
            <person name="Komaki H."/>
            <person name="Tamura T."/>
        </authorList>
    </citation>
    <scope>NUCLEOTIDE SEQUENCE [LARGE SCALE GENOMIC DNA]</scope>
    <source>
        <strain evidence="1 2">NBRC 109435</strain>
    </source>
</reference>
<comment type="caution">
    <text evidence="1">The sequence shown here is derived from an EMBL/GenBank/DDBJ whole genome shotgun (WGS) entry which is preliminary data.</text>
</comment>
<keyword evidence="2" id="KW-1185">Reference proteome</keyword>
<evidence type="ECO:0000313" key="1">
    <source>
        <dbReference type="EMBL" id="GIG31274.1"/>
    </source>
</evidence>
<accession>A0ABQ4D6D0</accession>
<gene>
    <name evidence="1" type="ORF">Col01nite_04330</name>
</gene>
<sequence length="335" mass="35357">MPQSTLRPVETIRTGTSEYDRFGPWIDEVRGPDDVPRLFRGHALDLDAARLVLKVPRSIARRDATPDMDLYDHLLVLGAESLTVLSRTAPDRRTTPYGAGYAEQTVPLHEIAVVHDVVDLLHGRLTIRTTRGSAVTVDYNGSARAHVTRLVGALRDAASAAPPSTVGALLADAGRAAVTDGATRDLGRDDQALEADFREVAGVGARLAVWAAHGRRRLVPRGTGWDGLVHRLAHSLSPATLQGAVLAGGAGALEVFGRREQVTRGTTPVVSSSRLVVPLGTLTRLDVGADPRYEGTVVVGLHTTAVTTTLVVPEDSAAARLVAGVTGTSGVARAR</sequence>
<protein>
    <submittedName>
        <fullName evidence="1">Uncharacterized protein</fullName>
    </submittedName>
</protein>
<dbReference type="Proteomes" id="UP000618382">
    <property type="component" value="Unassembled WGS sequence"/>
</dbReference>
<name>A0ABQ4D6D0_9CELL</name>
<proteinExistence type="predicted"/>
<evidence type="ECO:0000313" key="2">
    <source>
        <dbReference type="Proteomes" id="UP000618382"/>
    </source>
</evidence>
<organism evidence="1 2">
    <name type="scientific">Cellulomonas oligotrophica</name>
    <dbReference type="NCBI Taxonomy" id="931536"/>
    <lineage>
        <taxon>Bacteria</taxon>
        <taxon>Bacillati</taxon>
        <taxon>Actinomycetota</taxon>
        <taxon>Actinomycetes</taxon>
        <taxon>Micrococcales</taxon>
        <taxon>Cellulomonadaceae</taxon>
        <taxon>Cellulomonas</taxon>
    </lineage>
</organism>
<dbReference type="EMBL" id="BONN01000001">
    <property type="protein sequence ID" value="GIG31274.1"/>
    <property type="molecule type" value="Genomic_DNA"/>
</dbReference>